<accession>A0A3A8QN98</accession>
<proteinExistence type="predicted"/>
<sequence length="93" mass="9929">MAAQRKRIQAAWVVVAMLLAGGAVAHGSRLPPPGSAVGQKVCSAVVPDSWRDSINVPASWTPRTCADWAHSEGAVHYQLGCFYEARRNAPAFV</sequence>
<name>A0A3A8QN98_9BACT</name>
<protein>
    <submittedName>
        <fullName evidence="2">Uncharacterized protein</fullName>
    </submittedName>
</protein>
<dbReference type="RefSeq" id="WP_120548488.1">
    <property type="nucleotide sequence ID" value="NZ_RAWM01000025.1"/>
</dbReference>
<evidence type="ECO:0000313" key="3">
    <source>
        <dbReference type="Proteomes" id="UP000282656"/>
    </source>
</evidence>
<feature type="chain" id="PRO_5017202361" evidence="1">
    <location>
        <begin position="26"/>
        <end position="93"/>
    </location>
</feature>
<dbReference type="Proteomes" id="UP000282656">
    <property type="component" value="Unassembled WGS sequence"/>
</dbReference>
<keyword evidence="1" id="KW-0732">Signal</keyword>
<feature type="signal peptide" evidence="1">
    <location>
        <begin position="1"/>
        <end position="25"/>
    </location>
</feature>
<reference evidence="3" key="1">
    <citation type="submission" date="2018-09" db="EMBL/GenBank/DDBJ databases">
        <authorList>
            <person name="Livingstone P.G."/>
            <person name="Whitworth D.E."/>
        </authorList>
    </citation>
    <scope>NUCLEOTIDE SEQUENCE [LARGE SCALE GENOMIC DNA]</scope>
    <source>
        <strain evidence="3">AB047A</strain>
    </source>
</reference>
<keyword evidence="3" id="KW-1185">Reference proteome</keyword>
<organism evidence="2 3">
    <name type="scientific">Corallococcus interemptor</name>
    <dbReference type="NCBI Taxonomy" id="2316720"/>
    <lineage>
        <taxon>Bacteria</taxon>
        <taxon>Pseudomonadati</taxon>
        <taxon>Myxococcota</taxon>
        <taxon>Myxococcia</taxon>
        <taxon>Myxococcales</taxon>
        <taxon>Cystobacterineae</taxon>
        <taxon>Myxococcaceae</taxon>
        <taxon>Corallococcus</taxon>
    </lineage>
</organism>
<comment type="caution">
    <text evidence="2">The sequence shown here is derived from an EMBL/GenBank/DDBJ whole genome shotgun (WGS) entry which is preliminary data.</text>
</comment>
<gene>
    <name evidence="2" type="ORF">D7X96_12000</name>
</gene>
<dbReference type="OrthoDB" id="7996813at2"/>
<evidence type="ECO:0000256" key="1">
    <source>
        <dbReference type="SAM" id="SignalP"/>
    </source>
</evidence>
<dbReference type="EMBL" id="RAWM01000025">
    <property type="protein sequence ID" value="RKH70236.1"/>
    <property type="molecule type" value="Genomic_DNA"/>
</dbReference>
<evidence type="ECO:0000313" key="2">
    <source>
        <dbReference type="EMBL" id="RKH70236.1"/>
    </source>
</evidence>
<dbReference type="AlphaFoldDB" id="A0A3A8QN98"/>